<dbReference type="EMBL" id="CAJVQB010008537">
    <property type="protein sequence ID" value="CAG8720105.1"/>
    <property type="molecule type" value="Genomic_DNA"/>
</dbReference>
<reference evidence="9 10" key="1">
    <citation type="submission" date="2021-06" db="EMBL/GenBank/DDBJ databases">
        <authorList>
            <person name="Kallberg Y."/>
            <person name="Tangrot J."/>
            <person name="Rosling A."/>
        </authorList>
    </citation>
    <scope>NUCLEOTIDE SEQUENCE [LARGE SCALE GENOMIC DNA]</scope>
    <source>
        <strain evidence="9 10">120-4 pot B 10/14</strain>
    </source>
</reference>
<comment type="similarity">
    <text evidence="2 8">Belongs to the peptidase M76 family.</text>
</comment>
<proteinExistence type="inferred from homology"/>
<dbReference type="PANTHER" id="PTHR21711:SF0">
    <property type="entry name" value="MITOCHONDRIAL INNER MEMBRANE PROTEASE ATP23 HOMOLOG"/>
    <property type="match status" value="1"/>
</dbReference>
<evidence type="ECO:0000256" key="8">
    <source>
        <dbReference type="RuleBase" id="RU364057"/>
    </source>
</evidence>
<protein>
    <recommendedName>
        <fullName evidence="3 8">Mitochondrial inner membrane protease ATP23</fullName>
        <ecNumber evidence="8">3.4.24.-</ecNumber>
    </recommendedName>
</protein>
<keyword evidence="8" id="KW-0496">Mitochondrion</keyword>
<name>A0ABN7V3K5_GIGMA</name>
<keyword evidence="10" id="KW-1185">Reference proteome</keyword>
<evidence type="ECO:0000256" key="7">
    <source>
        <dbReference type="ARBA" id="ARBA00023049"/>
    </source>
</evidence>
<dbReference type="PANTHER" id="PTHR21711">
    <property type="entry name" value="MITOCHONDRIAL INNER MEMBRANE PROTEASE"/>
    <property type="match status" value="1"/>
</dbReference>
<keyword evidence="5 8" id="KW-0479">Metal-binding</keyword>
<evidence type="ECO:0000256" key="3">
    <source>
        <dbReference type="ARBA" id="ARBA00014615"/>
    </source>
</evidence>
<evidence type="ECO:0000256" key="1">
    <source>
        <dbReference type="ARBA" id="ARBA00004137"/>
    </source>
</evidence>
<keyword evidence="8" id="KW-0472">Membrane</keyword>
<dbReference type="EC" id="3.4.24.-" evidence="8"/>
<gene>
    <name evidence="9" type="ORF">GMARGA_LOCUS13444</name>
</gene>
<comment type="function">
    <text evidence="8">Has a dual role in the assembly of mitochondrial ATPase.</text>
</comment>
<accession>A0ABN7V3K5</accession>
<dbReference type="Pfam" id="PF09768">
    <property type="entry name" value="Peptidase_M76"/>
    <property type="match status" value="1"/>
</dbReference>
<evidence type="ECO:0000256" key="4">
    <source>
        <dbReference type="ARBA" id="ARBA00022670"/>
    </source>
</evidence>
<evidence type="ECO:0000313" key="9">
    <source>
        <dbReference type="EMBL" id="CAG8720105.1"/>
    </source>
</evidence>
<evidence type="ECO:0000256" key="6">
    <source>
        <dbReference type="ARBA" id="ARBA00022801"/>
    </source>
</evidence>
<organism evidence="9 10">
    <name type="scientific">Gigaspora margarita</name>
    <dbReference type="NCBI Taxonomy" id="4874"/>
    <lineage>
        <taxon>Eukaryota</taxon>
        <taxon>Fungi</taxon>
        <taxon>Fungi incertae sedis</taxon>
        <taxon>Mucoromycota</taxon>
        <taxon>Glomeromycotina</taxon>
        <taxon>Glomeromycetes</taxon>
        <taxon>Diversisporales</taxon>
        <taxon>Gigasporaceae</taxon>
        <taxon>Gigaspora</taxon>
    </lineage>
</organism>
<comment type="subcellular location">
    <subcellularLocation>
        <location evidence="1 8">Mitochondrion inner membrane</location>
        <topology evidence="1 8">Peripheral membrane protein</topology>
        <orientation evidence="1 8">Intermembrane side</orientation>
    </subcellularLocation>
</comment>
<evidence type="ECO:0000256" key="5">
    <source>
        <dbReference type="ARBA" id="ARBA00022723"/>
    </source>
</evidence>
<keyword evidence="7 8" id="KW-0482">Metalloprotease</keyword>
<evidence type="ECO:0000256" key="2">
    <source>
        <dbReference type="ARBA" id="ARBA00009915"/>
    </source>
</evidence>
<evidence type="ECO:0000313" key="10">
    <source>
        <dbReference type="Proteomes" id="UP000789901"/>
    </source>
</evidence>
<keyword evidence="8" id="KW-0999">Mitochondrion inner membrane</keyword>
<comment type="caution">
    <text evidence="9">The sequence shown here is derived from an EMBL/GenBank/DDBJ whole genome shotgun (WGS) entry which is preliminary data.</text>
</comment>
<keyword evidence="6 8" id="KW-0378">Hydrolase</keyword>
<keyword evidence="4 8" id="KW-0645">Protease</keyword>
<dbReference type="Proteomes" id="UP000789901">
    <property type="component" value="Unassembled WGS sequence"/>
</dbReference>
<dbReference type="InterPro" id="IPR019165">
    <property type="entry name" value="Peptidase_M76_ATP23"/>
</dbReference>
<sequence>MSSADRQKKFRLDVRCPSNLLIMSNSAEETQTIASKNPISIQSENSIDLLEENENKNKFEKWRKSLMYITGLGLSDKEKAEYKIELEKTLSNYQHRKCEKWRDDLMKKSAIVVFMLKNLEEAGCKPDKKHFKCLPCDNTRSGGFSPDHGIMLCQNRFSSKRHVEDTMVHEMIHLYDHCRFKVNWSSCHHHACSEVRAAALSGDCKWTREIKRGFFNFTKQHQACAKRRAILSVKKNASCSAPGVAERVVAEVFESCFNDTRPFDEIY</sequence>